<feature type="domain" description="Cysteine-rich" evidence="6">
    <location>
        <begin position="120"/>
        <end position="207"/>
    </location>
</feature>
<keyword evidence="1" id="KW-0004">4Fe-4S</keyword>
<dbReference type="GO" id="GO:0016491">
    <property type="term" value="F:oxidoreductase activity"/>
    <property type="evidence" value="ECO:0007669"/>
    <property type="project" value="UniProtKB-KW"/>
</dbReference>
<comment type="caution">
    <text evidence="7">The sequence shown here is derived from an EMBL/GenBank/DDBJ whole genome shotgun (WGS) entry which is preliminary data.</text>
</comment>
<evidence type="ECO:0000256" key="1">
    <source>
        <dbReference type="ARBA" id="ARBA00022485"/>
    </source>
</evidence>
<organism evidence="7">
    <name type="scientific">marine sediment metagenome</name>
    <dbReference type="NCBI Taxonomy" id="412755"/>
    <lineage>
        <taxon>unclassified sequences</taxon>
        <taxon>metagenomes</taxon>
        <taxon>ecological metagenomes</taxon>
    </lineage>
</organism>
<keyword evidence="5" id="KW-0411">Iron-sulfur</keyword>
<evidence type="ECO:0000256" key="5">
    <source>
        <dbReference type="ARBA" id="ARBA00023014"/>
    </source>
</evidence>
<reference evidence="7" key="1">
    <citation type="journal article" date="2014" name="Front. Microbiol.">
        <title>High frequency of phylogenetically diverse reductive dehalogenase-homologous genes in deep subseafloor sedimentary metagenomes.</title>
        <authorList>
            <person name="Kawai M."/>
            <person name="Futagami T."/>
            <person name="Toyoda A."/>
            <person name="Takaki Y."/>
            <person name="Nishi S."/>
            <person name="Hori S."/>
            <person name="Arai W."/>
            <person name="Tsubouchi T."/>
            <person name="Morono Y."/>
            <person name="Uchiyama I."/>
            <person name="Ito T."/>
            <person name="Fujiyama A."/>
            <person name="Inagaki F."/>
            <person name="Takami H."/>
        </authorList>
    </citation>
    <scope>NUCLEOTIDE SEQUENCE</scope>
    <source>
        <strain evidence="7">Expedition CK06-06</strain>
    </source>
</reference>
<evidence type="ECO:0000259" key="6">
    <source>
        <dbReference type="Pfam" id="PF02754"/>
    </source>
</evidence>
<dbReference type="InterPro" id="IPR004017">
    <property type="entry name" value="Cys_rich_dom"/>
</dbReference>
<feature type="domain" description="Cysteine-rich" evidence="6">
    <location>
        <begin position="2"/>
        <end position="80"/>
    </location>
</feature>
<dbReference type="GO" id="GO:0046872">
    <property type="term" value="F:metal ion binding"/>
    <property type="evidence" value="ECO:0007669"/>
    <property type="project" value="UniProtKB-KW"/>
</dbReference>
<gene>
    <name evidence="7" type="ORF">S03H2_34519</name>
</gene>
<dbReference type="PANTHER" id="PTHR43255">
    <property type="entry name" value="IRON-SULFUR-BINDING OXIDOREDUCTASE FADF-RELATED-RELATED"/>
    <property type="match status" value="1"/>
</dbReference>
<keyword evidence="4" id="KW-0408">Iron</keyword>
<protein>
    <recommendedName>
        <fullName evidence="6">Cysteine-rich domain-containing protein</fullName>
    </recommendedName>
</protein>
<dbReference type="EMBL" id="BARU01021072">
    <property type="protein sequence ID" value="GAH56378.1"/>
    <property type="molecule type" value="Genomic_DNA"/>
</dbReference>
<dbReference type="GO" id="GO:0051539">
    <property type="term" value="F:4 iron, 4 sulfur cluster binding"/>
    <property type="evidence" value="ECO:0007669"/>
    <property type="project" value="UniProtKB-KW"/>
</dbReference>
<evidence type="ECO:0000313" key="7">
    <source>
        <dbReference type="EMBL" id="GAH56378.1"/>
    </source>
</evidence>
<accession>X1IFM7</accession>
<evidence type="ECO:0000256" key="4">
    <source>
        <dbReference type="ARBA" id="ARBA00023004"/>
    </source>
</evidence>
<dbReference type="PANTHER" id="PTHR43255:SF1">
    <property type="entry name" value="IRON-SULFUR-BINDING OXIDOREDUCTASE FADF-RELATED"/>
    <property type="match status" value="1"/>
</dbReference>
<keyword evidence="3" id="KW-0560">Oxidoreductase</keyword>
<keyword evidence="2" id="KW-0479">Metal-binding</keyword>
<dbReference type="InterPro" id="IPR051460">
    <property type="entry name" value="HdrC_iron-sulfur_subunit"/>
</dbReference>
<name>X1IFM7_9ZZZZ</name>
<proteinExistence type="predicted"/>
<dbReference type="Pfam" id="PF02754">
    <property type="entry name" value="CCG"/>
    <property type="match status" value="2"/>
</dbReference>
<dbReference type="AlphaFoldDB" id="X1IFM7"/>
<sequence length="235" mass="26181">MGCVSSYLDMKIVPSFFKIIDASGVDYTLLGKEEICCGFPLHLMGDQEKFEETAKNLIERIKATGAKELVTPCAGCYKTFSKYYPELRDLGVELFHSVHYFQVLIEKKKIQLEGTLGKRVTYHDPCDLGRAFQTFEEPRDILKAIPGIDLVEMARNRLMARCCGGGGSVMALEPELAANMAALRVRDAMEVEAEIIVSGCSTCKDNLRKGVKAIPKYERPKIKVMDITEIVANSI</sequence>
<evidence type="ECO:0000256" key="3">
    <source>
        <dbReference type="ARBA" id="ARBA00023002"/>
    </source>
</evidence>
<evidence type="ECO:0000256" key="2">
    <source>
        <dbReference type="ARBA" id="ARBA00022723"/>
    </source>
</evidence>
<dbReference type="GO" id="GO:0005886">
    <property type="term" value="C:plasma membrane"/>
    <property type="evidence" value="ECO:0007669"/>
    <property type="project" value="TreeGrafter"/>
</dbReference>